<dbReference type="OrthoDB" id="3068835at2759"/>
<gene>
    <name evidence="2" type="ORF">BDV96DRAFT_452907</name>
</gene>
<feature type="compositionally biased region" description="Gly residues" evidence="1">
    <location>
        <begin position="426"/>
        <end position="435"/>
    </location>
</feature>
<feature type="non-terminal residue" evidence="2">
    <location>
        <position position="520"/>
    </location>
</feature>
<dbReference type="InterPro" id="IPR053221">
    <property type="entry name" value="Burnettramic_acid_biosynth"/>
</dbReference>
<dbReference type="EMBL" id="ML977332">
    <property type="protein sequence ID" value="KAF2112126.1"/>
    <property type="molecule type" value="Genomic_DNA"/>
</dbReference>
<dbReference type="Proteomes" id="UP000799770">
    <property type="component" value="Unassembled WGS sequence"/>
</dbReference>
<name>A0A6A5YZ10_9PLEO</name>
<evidence type="ECO:0000256" key="1">
    <source>
        <dbReference type="SAM" id="MobiDB-lite"/>
    </source>
</evidence>
<protein>
    <submittedName>
        <fullName evidence="2">Uncharacterized protein</fullName>
    </submittedName>
</protein>
<dbReference type="PANTHER" id="PTHR38887">
    <property type="entry name" value="CHROMOSOME 21, WHOLE GENOME SHOTGUN SEQUENCE"/>
    <property type="match status" value="1"/>
</dbReference>
<dbReference type="PANTHER" id="PTHR38887:SF1">
    <property type="entry name" value="RAS MODIFICATION PROTEIN ERF4"/>
    <property type="match status" value="1"/>
</dbReference>
<evidence type="ECO:0000313" key="2">
    <source>
        <dbReference type="EMBL" id="KAF2112126.1"/>
    </source>
</evidence>
<organism evidence="2 3">
    <name type="scientific">Lophiotrema nucula</name>
    <dbReference type="NCBI Taxonomy" id="690887"/>
    <lineage>
        <taxon>Eukaryota</taxon>
        <taxon>Fungi</taxon>
        <taxon>Dikarya</taxon>
        <taxon>Ascomycota</taxon>
        <taxon>Pezizomycotina</taxon>
        <taxon>Dothideomycetes</taxon>
        <taxon>Pleosporomycetidae</taxon>
        <taxon>Pleosporales</taxon>
        <taxon>Lophiotremataceae</taxon>
        <taxon>Lophiotrema</taxon>
    </lineage>
</organism>
<feature type="region of interest" description="Disordered" evidence="1">
    <location>
        <begin position="1"/>
        <end position="97"/>
    </location>
</feature>
<feature type="region of interest" description="Disordered" evidence="1">
    <location>
        <begin position="372"/>
        <end position="470"/>
    </location>
</feature>
<keyword evidence="3" id="KW-1185">Reference proteome</keyword>
<feature type="compositionally biased region" description="Polar residues" evidence="1">
    <location>
        <begin position="23"/>
        <end position="40"/>
    </location>
</feature>
<evidence type="ECO:0000313" key="3">
    <source>
        <dbReference type="Proteomes" id="UP000799770"/>
    </source>
</evidence>
<reference evidence="2" key="1">
    <citation type="journal article" date="2020" name="Stud. Mycol.">
        <title>101 Dothideomycetes genomes: a test case for predicting lifestyles and emergence of pathogens.</title>
        <authorList>
            <person name="Haridas S."/>
            <person name="Albert R."/>
            <person name="Binder M."/>
            <person name="Bloem J."/>
            <person name="Labutti K."/>
            <person name="Salamov A."/>
            <person name="Andreopoulos B."/>
            <person name="Baker S."/>
            <person name="Barry K."/>
            <person name="Bills G."/>
            <person name="Bluhm B."/>
            <person name="Cannon C."/>
            <person name="Castanera R."/>
            <person name="Culley D."/>
            <person name="Daum C."/>
            <person name="Ezra D."/>
            <person name="Gonzalez J."/>
            <person name="Henrissat B."/>
            <person name="Kuo A."/>
            <person name="Liang C."/>
            <person name="Lipzen A."/>
            <person name="Lutzoni F."/>
            <person name="Magnuson J."/>
            <person name="Mondo S."/>
            <person name="Nolan M."/>
            <person name="Ohm R."/>
            <person name="Pangilinan J."/>
            <person name="Park H.-J."/>
            <person name="Ramirez L."/>
            <person name="Alfaro M."/>
            <person name="Sun H."/>
            <person name="Tritt A."/>
            <person name="Yoshinaga Y."/>
            <person name="Zwiers L.-H."/>
            <person name="Turgeon B."/>
            <person name="Goodwin S."/>
            <person name="Spatafora J."/>
            <person name="Crous P."/>
            <person name="Grigoriev I."/>
        </authorList>
    </citation>
    <scope>NUCLEOTIDE SEQUENCE</scope>
    <source>
        <strain evidence="2">CBS 627.86</strain>
    </source>
</reference>
<feature type="region of interest" description="Disordered" evidence="1">
    <location>
        <begin position="159"/>
        <end position="184"/>
    </location>
</feature>
<proteinExistence type="predicted"/>
<sequence>MADNPPTTANSSRLNIRPPPPASNTGSTSNAPFTPRSSSFPYDLESDSEFDAFQPTPTTSPGGPNYEDLPPTYDEAQQQALDDARAGRPPLNPGDLEVHRLVLNDHQSPPPGIDTHQTHPAPEVWEHRDEGYPPENRRNASGLGMTVPVQQVQSIEQIPVGGTSPAGDPPISAPPPFDSSTSAPDPTDVLLRRALDFTKHEPDPDVRYAPRLTRRIAIPPTNPVQFLRAYAKALHAHSIRPAEFTEFLDGLNALCGATNTMLADLAHQDAGVNAPSQVVLNYINATNEAFFAPRGLRVSFQSLSTLINAINIPEQRGQRAGAIASAINNRGTGEQRAQALHPYIEGLETKVPEPSSHIHLLREISERYRRQAQGIPDGSNSSNASRDPEKARLAAEANDPPHSIPQPPPPGQPGFPPFAMGNSRGPFGGGWGRGGQHYHRGRGWGGPWGAPPHHGHHGRPGRGGFGPAARHPNPLAAFPGVPPIPAIPRGPDGGRNDWAAWGESWGKWGEEVGKKWGDWG</sequence>
<dbReference type="AlphaFoldDB" id="A0A6A5YZ10"/>
<accession>A0A6A5YZ10</accession>
<feature type="compositionally biased region" description="Polar residues" evidence="1">
    <location>
        <begin position="1"/>
        <end position="14"/>
    </location>
</feature>
<feature type="compositionally biased region" description="Pro residues" evidence="1">
    <location>
        <begin position="167"/>
        <end position="177"/>
    </location>
</feature>
<feature type="compositionally biased region" description="Pro residues" evidence="1">
    <location>
        <begin position="402"/>
        <end position="416"/>
    </location>
</feature>